<name>A0A6G7XH92_9MICO</name>
<organism evidence="1 2">
    <name type="scientific">Leucobacter viscericola</name>
    <dbReference type="NCBI Taxonomy" id="2714935"/>
    <lineage>
        <taxon>Bacteria</taxon>
        <taxon>Bacillati</taxon>
        <taxon>Actinomycetota</taxon>
        <taxon>Actinomycetes</taxon>
        <taxon>Micrococcales</taxon>
        <taxon>Microbacteriaceae</taxon>
        <taxon>Leucobacter</taxon>
    </lineage>
</organism>
<dbReference type="AlphaFoldDB" id="A0A6G7XH92"/>
<sequence length="57" mass="6430">MAATLADAKAVLGEALREETEEMLLQLQSLKRGVFAQSASEYLDAREPRRNPFIKHE</sequence>
<evidence type="ECO:0000313" key="1">
    <source>
        <dbReference type="EMBL" id="QIK63846.1"/>
    </source>
</evidence>
<dbReference type="RefSeq" id="WP_166292188.1">
    <property type="nucleotide sequence ID" value="NZ_CP049863.1"/>
</dbReference>
<proteinExistence type="predicted"/>
<reference evidence="1 2" key="1">
    <citation type="submission" date="2020-03" db="EMBL/GenBank/DDBJ databases">
        <title>Leucobacter sp. nov., isolated from beetles.</title>
        <authorList>
            <person name="Hyun D.-W."/>
            <person name="Bae J.-W."/>
        </authorList>
    </citation>
    <scope>NUCLEOTIDE SEQUENCE [LARGE SCALE GENOMIC DNA]</scope>
    <source>
        <strain evidence="1 2">HDW9C</strain>
    </source>
</reference>
<dbReference type="KEGG" id="lvi:G7068_12075"/>
<dbReference type="EMBL" id="CP049863">
    <property type="protein sequence ID" value="QIK63846.1"/>
    <property type="molecule type" value="Genomic_DNA"/>
</dbReference>
<accession>A0A6G7XH92</accession>
<evidence type="ECO:0000313" key="2">
    <source>
        <dbReference type="Proteomes" id="UP000502677"/>
    </source>
</evidence>
<keyword evidence="2" id="KW-1185">Reference proteome</keyword>
<protein>
    <submittedName>
        <fullName evidence="1">Uncharacterized protein</fullName>
    </submittedName>
</protein>
<gene>
    <name evidence="1" type="ORF">G7068_12075</name>
</gene>
<dbReference type="Proteomes" id="UP000502677">
    <property type="component" value="Chromosome"/>
</dbReference>